<sequence length="381" mass="43260">MLPVVPRVFVLGNSNITKFLTYKLATHPSQPTVPDVVLILKSEEESKSFVDFHKSSITVRNFSIRYPAVYKTQVMATAGAPRYSNGAAFKLSNVVLGGSDFHRADELLSAFQRSIGPRTNILLLDSSRSVVERIQNHIFKDPAKRPTIYQCISSHRLFGKYPFEVGTLATGNLTICKVPKDIRSPDKEEMNLSLDAHLDKQPDFIKMLVDTTGIHPVFVSFRDFEILQLESLVIRAATEPLSVIYDCSYGELLQMENITNLVTQIVKESVTIIKKALPHTLENPYLETALDVNRLVTVVFNILRVNFNDMSNLRFHLRNNREKLHQNTSEYFVELAKKGGIESPVNTLYAEQVEARHSMAMYKSNSGFKRWKPKIRKNTII</sequence>
<dbReference type="InterPro" id="IPR050838">
    <property type="entry name" value="Ketopantoate_reductase"/>
</dbReference>
<dbReference type="PANTHER" id="PTHR43765:SF4">
    <property type="entry name" value="CYTOCHROME B TRANSLATIONAL ACTIVATOR PROTEIN CBS2"/>
    <property type="match status" value="1"/>
</dbReference>
<feature type="domain" description="Ketopantoate reductase C-terminal" evidence="1">
    <location>
        <begin position="227"/>
        <end position="355"/>
    </location>
</feature>
<evidence type="ECO:0000313" key="3">
    <source>
        <dbReference type="Proteomes" id="UP000094112"/>
    </source>
</evidence>
<dbReference type="RefSeq" id="XP_019039872.1">
    <property type="nucleotide sequence ID" value="XM_019183135.1"/>
</dbReference>
<evidence type="ECO:0000313" key="2">
    <source>
        <dbReference type="EMBL" id="ODQ60665.1"/>
    </source>
</evidence>
<dbReference type="OrthoDB" id="73846at2759"/>
<accession>A0A1E3P5E8</accession>
<dbReference type="InterPro" id="IPR013328">
    <property type="entry name" value="6PGD_dom2"/>
</dbReference>
<dbReference type="Pfam" id="PF08546">
    <property type="entry name" value="ApbA_C"/>
    <property type="match status" value="1"/>
</dbReference>
<gene>
    <name evidence="2" type="ORF">WICANDRAFT_61232</name>
</gene>
<protein>
    <recommendedName>
        <fullName evidence="1">Ketopantoate reductase C-terminal domain-containing protein</fullName>
    </recommendedName>
</protein>
<dbReference type="Gene3D" id="1.10.1040.10">
    <property type="entry name" value="N-(1-d-carboxylethyl)-l-norvaline Dehydrogenase, domain 2"/>
    <property type="match status" value="1"/>
</dbReference>
<dbReference type="GO" id="GO:0008677">
    <property type="term" value="F:2-dehydropantoate 2-reductase activity"/>
    <property type="evidence" value="ECO:0007669"/>
    <property type="project" value="TreeGrafter"/>
</dbReference>
<name>A0A1E3P5E8_WICAA</name>
<dbReference type="EMBL" id="KV454209">
    <property type="protein sequence ID" value="ODQ60665.1"/>
    <property type="molecule type" value="Genomic_DNA"/>
</dbReference>
<reference evidence="2 3" key="1">
    <citation type="journal article" date="2016" name="Proc. Natl. Acad. Sci. U.S.A.">
        <title>Comparative genomics of biotechnologically important yeasts.</title>
        <authorList>
            <person name="Riley R."/>
            <person name="Haridas S."/>
            <person name="Wolfe K.H."/>
            <person name="Lopes M.R."/>
            <person name="Hittinger C.T."/>
            <person name="Goeker M."/>
            <person name="Salamov A.A."/>
            <person name="Wisecaver J.H."/>
            <person name="Long T.M."/>
            <person name="Calvey C.H."/>
            <person name="Aerts A.L."/>
            <person name="Barry K.W."/>
            <person name="Choi C."/>
            <person name="Clum A."/>
            <person name="Coughlan A.Y."/>
            <person name="Deshpande S."/>
            <person name="Douglass A.P."/>
            <person name="Hanson S.J."/>
            <person name="Klenk H.-P."/>
            <person name="LaButti K.M."/>
            <person name="Lapidus A."/>
            <person name="Lindquist E.A."/>
            <person name="Lipzen A.M."/>
            <person name="Meier-Kolthoff J.P."/>
            <person name="Ohm R.A."/>
            <person name="Otillar R.P."/>
            <person name="Pangilinan J.L."/>
            <person name="Peng Y."/>
            <person name="Rokas A."/>
            <person name="Rosa C.A."/>
            <person name="Scheuner C."/>
            <person name="Sibirny A.A."/>
            <person name="Slot J.C."/>
            <person name="Stielow J.B."/>
            <person name="Sun H."/>
            <person name="Kurtzman C.P."/>
            <person name="Blackwell M."/>
            <person name="Grigoriev I.V."/>
            <person name="Jeffries T.W."/>
        </authorList>
    </citation>
    <scope>NUCLEOTIDE SEQUENCE [LARGE SCALE GENOMIC DNA]</scope>
    <source>
        <strain evidence="3">ATCC 58044 / CBS 1984 / NCYC 433 / NRRL Y-366-8</strain>
    </source>
</reference>
<dbReference type="Proteomes" id="UP000094112">
    <property type="component" value="Unassembled WGS sequence"/>
</dbReference>
<dbReference type="GeneID" id="30200381"/>
<proteinExistence type="predicted"/>
<dbReference type="InterPro" id="IPR008927">
    <property type="entry name" value="6-PGluconate_DH-like_C_sf"/>
</dbReference>
<evidence type="ECO:0000259" key="1">
    <source>
        <dbReference type="Pfam" id="PF08546"/>
    </source>
</evidence>
<dbReference type="SUPFAM" id="SSF48179">
    <property type="entry name" value="6-phosphogluconate dehydrogenase C-terminal domain-like"/>
    <property type="match status" value="1"/>
</dbReference>
<dbReference type="STRING" id="683960.A0A1E3P5E8"/>
<dbReference type="GO" id="GO:0005739">
    <property type="term" value="C:mitochondrion"/>
    <property type="evidence" value="ECO:0007669"/>
    <property type="project" value="TreeGrafter"/>
</dbReference>
<organism evidence="2 3">
    <name type="scientific">Wickerhamomyces anomalus (strain ATCC 58044 / CBS 1984 / NCYC 433 / NRRL Y-366-8)</name>
    <name type="common">Yeast</name>
    <name type="synonym">Hansenula anomala</name>
    <dbReference type="NCBI Taxonomy" id="683960"/>
    <lineage>
        <taxon>Eukaryota</taxon>
        <taxon>Fungi</taxon>
        <taxon>Dikarya</taxon>
        <taxon>Ascomycota</taxon>
        <taxon>Saccharomycotina</taxon>
        <taxon>Saccharomycetes</taxon>
        <taxon>Phaffomycetales</taxon>
        <taxon>Wickerhamomycetaceae</taxon>
        <taxon>Wickerhamomyces</taxon>
    </lineage>
</organism>
<dbReference type="PANTHER" id="PTHR43765">
    <property type="entry name" value="2-DEHYDROPANTOATE 2-REDUCTASE-RELATED"/>
    <property type="match status" value="1"/>
</dbReference>
<keyword evidence="3" id="KW-1185">Reference proteome</keyword>
<dbReference type="AlphaFoldDB" id="A0A1E3P5E8"/>
<dbReference type="InterPro" id="IPR013752">
    <property type="entry name" value="KPA_reductase"/>
</dbReference>
<dbReference type="GO" id="GO:0050661">
    <property type="term" value="F:NADP binding"/>
    <property type="evidence" value="ECO:0007669"/>
    <property type="project" value="TreeGrafter"/>
</dbReference>